<organism evidence="1">
    <name type="scientific">Anguilla anguilla</name>
    <name type="common">European freshwater eel</name>
    <name type="synonym">Muraena anguilla</name>
    <dbReference type="NCBI Taxonomy" id="7936"/>
    <lineage>
        <taxon>Eukaryota</taxon>
        <taxon>Metazoa</taxon>
        <taxon>Chordata</taxon>
        <taxon>Craniata</taxon>
        <taxon>Vertebrata</taxon>
        <taxon>Euteleostomi</taxon>
        <taxon>Actinopterygii</taxon>
        <taxon>Neopterygii</taxon>
        <taxon>Teleostei</taxon>
        <taxon>Anguilliformes</taxon>
        <taxon>Anguillidae</taxon>
        <taxon>Anguilla</taxon>
    </lineage>
</organism>
<dbReference type="AlphaFoldDB" id="A0A0E9VHC8"/>
<evidence type="ECO:0000313" key="1">
    <source>
        <dbReference type="EMBL" id="JAH77539.1"/>
    </source>
</evidence>
<name>A0A0E9VHC8_ANGAN</name>
<dbReference type="EMBL" id="GBXM01031038">
    <property type="protein sequence ID" value="JAH77539.1"/>
    <property type="molecule type" value="Transcribed_RNA"/>
</dbReference>
<protein>
    <submittedName>
        <fullName evidence="1">Uncharacterized protein</fullName>
    </submittedName>
</protein>
<accession>A0A0E9VHC8</accession>
<reference evidence="1" key="1">
    <citation type="submission" date="2014-11" db="EMBL/GenBank/DDBJ databases">
        <authorList>
            <person name="Amaro Gonzalez C."/>
        </authorList>
    </citation>
    <scope>NUCLEOTIDE SEQUENCE</scope>
</reference>
<sequence length="25" mass="3084">MSERYQFSMPMQNAYESIYAAFQKY</sequence>
<reference evidence="1" key="2">
    <citation type="journal article" date="2015" name="Fish Shellfish Immunol.">
        <title>Early steps in the European eel (Anguilla anguilla)-Vibrio vulnificus interaction in the gills: Role of the RtxA13 toxin.</title>
        <authorList>
            <person name="Callol A."/>
            <person name="Pajuelo D."/>
            <person name="Ebbesson L."/>
            <person name="Teles M."/>
            <person name="MacKenzie S."/>
            <person name="Amaro C."/>
        </authorList>
    </citation>
    <scope>NUCLEOTIDE SEQUENCE</scope>
</reference>
<proteinExistence type="predicted"/>